<reference evidence="3" key="1">
    <citation type="journal article" date="2010" name="Genome Res.">
        <title>Population genomic sequencing of Coccidioides fungi reveals recent hybridization and transposon control.</title>
        <authorList>
            <person name="Neafsey D.E."/>
            <person name="Barker B.M."/>
            <person name="Sharpton T.J."/>
            <person name="Stajich J.E."/>
            <person name="Park D.J."/>
            <person name="Whiston E."/>
            <person name="Hung C.-Y."/>
            <person name="McMahan C."/>
            <person name="White J."/>
            <person name="Sykes S."/>
            <person name="Heiman D."/>
            <person name="Young S."/>
            <person name="Zeng Q."/>
            <person name="Abouelleil A."/>
            <person name="Aftuck L."/>
            <person name="Bessette D."/>
            <person name="Brown A."/>
            <person name="FitzGerald M."/>
            <person name="Lui A."/>
            <person name="Macdonald J.P."/>
            <person name="Priest M."/>
            <person name="Orbach M.J."/>
            <person name="Galgiani J.N."/>
            <person name="Kirkland T.N."/>
            <person name="Cole G.T."/>
            <person name="Birren B.W."/>
            <person name="Henn M.R."/>
            <person name="Taylor J.W."/>
            <person name="Rounsley S.D."/>
        </authorList>
    </citation>
    <scope>NUCLEOTIDE SEQUENCE [LARGE SCALE GENOMIC DNA]</scope>
    <source>
        <strain evidence="3">RMSCC 757 / Silveira</strain>
    </source>
</reference>
<dbReference type="AlphaFoldDB" id="E9DBX6"/>
<accession>E9DBX6</accession>
<dbReference type="HOGENOM" id="CLU_1261406_0_0_1"/>
<proteinExistence type="predicted"/>
<sequence length="219" mass="23777">MTARSGDSLQNNYPAEINELRGSSGPTRLENADMDASRSPYYELRCSSTTVARLDALTSDQWGGRIQSDSGTLPLSRFSFALLAPAGERRSGGRSSPREHARAPPPPKLKPGRWFGERRSGGCARSLKSQPSLVPQEKNAPTSPTSQFVSRFPQPWVVGRLAFLSGRVWPLAPGLHASRRVLAKGLSGSRDGSHKVGSCEWCLGKYTKINRITISAVQS</sequence>
<evidence type="ECO:0000313" key="3">
    <source>
        <dbReference type="Proteomes" id="UP000002497"/>
    </source>
</evidence>
<dbReference type="EMBL" id="GL636498">
    <property type="protein sequence ID" value="EFW16278.1"/>
    <property type="molecule type" value="Genomic_DNA"/>
</dbReference>
<feature type="compositionally biased region" description="Polar residues" evidence="1">
    <location>
        <begin position="1"/>
        <end position="13"/>
    </location>
</feature>
<protein>
    <submittedName>
        <fullName evidence="2">Uncharacterized protein</fullName>
    </submittedName>
</protein>
<reference evidence="3" key="2">
    <citation type="submission" date="2010-03" db="EMBL/GenBank/DDBJ databases">
        <title>The genome sequence of Coccidioides posadasii strain Silveira.</title>
        <authorList>
            <consortium name="The Broad Institute Genome Sequencing Center for Infectious Disease"/>
            <person name="Neafsey D."/>
            <person name="Orbach M."/>
            <person name="Henn M.R."/>
            <person name="Cole G.T."/>
            <person name="Galgiani J."/>
            <person name="Gardner M.J."/>
            <person name="Kirkland T.N."/>
            <person name="Taylor J.W."/>
            <person name="Young S.K."/>
            <person name="Zeng Q."/>
            <person name="Koehrsen M."/>
            <person name="Alvarado L."/>
            <person name="Berlin A."/>
            <person name="Borenstein D."/>
            <person name="Chapman S.B."/>
            <person name="Chen Z."/>
            <person name="Engels R."/>
            <person name="Freedman E."/>
            <person name="Gellesch M."/>
            <person name="Goldberg J."/>
            <person name="Griggs A."/>
            <person name="Gujja S."/>
            <person name="Heilman E."/>
            <person name="Heiman D."/>
            <person name="Howarth C."/>
            <person name="Jen D."/>
            <person name="Larson L."/>
            <person name="Mehta T."/>
            <person name="Neiman D."/>
            <person name="Park D."/>
            <person name="Pearson M."/>
            <person name="Richards J."/>
            <person name="Roberts A."/>
            <person name="Saif S."/>
            <person name="Shea T."/>
            <person name="Shenoy N."/>
            <person name="Sisk P."/>
            <person name="Stolte C."/>
            <person name="Sykes S."/>
            <person name="Walk T."/>
            <person name="White J."/>
            <person name="Yandava C."/>
            <person name="Haas B."/>
            <person name="Nusbaum C."/>
            <person name="Birren B."/>
        </authorList>
    </citation>
    <scope>NUCLEOTIDE SEQUENCE [LARGE SCALE GENOMIC DNA]</scope>
    <source>
        <strain evidence="3">RMSCC 757 / Silveira</strain>
    </source>
</reference>
<dbReference type="Proteomes" id="UP000002497">
    <property type="component" value="Unassembled WGS sequence"/>
</dbReference>
<organism evidence="3">
    <name type="scientific">Coccidioides posadasii (strain RMSCC 757 / Silveira)</name>
    <name type="common">Valley fever fungus</name>
    <dbReference type="NCBI Taxonomy" id="443226"/>
    <lineage>
        <taxon>Eukaryota</taxon>
        <taxon>Fungi</taxon>
        <taxon>Dikarya</taxon>
        <taxon>Ascomycota</taxon>
        <taxon>Pezizomycotina</taxon>
        <taxon>Eurotiomycetes</taxon>
        <taxon>Eurotiomycetidae</taxon>
        <taxon>Onygenales</taxon>
        <taxon>Onygenaceae</taxon>
        <taxon>Coccidioides</taxon>
    </lineage>
</organism>
<feature type="compositionally biased region" description="Polar residues" evidence="1">
    <location>
        <begin position="127"/>
        <end position="146"/>
    </location>
</feature>
<evidence type="ECO:0000256" key="1">
    <source>
        <dbReference type="SAM" id="MobiDB-lite"/>
    </source>
</evidence>
<name>E9DBX6_COCPS</name>
<evidence type="ECO:0000313" key="2">
    <source>
        <dbReference type="EMBL" id="EFW16278.1"/>
    </source>
</evidence>
<feature type="region of interest" description="Disordered" evidence="1">
    <location>
        <begin position="1"/>
        <end position="34"/>
    </location>
</feature>
<feature type="compositionally biased region" description="Basic and acidic residues" evidence="1">
    <location>
        <begin position="87"/>
        <end position="102"/>
    </location>
</feature>
<keyword evidence="3" id="KW-1185">Reference proteome</keyword>
<gene>
    <name evidence="2" type="ORF">CPSG_07328</name>
</gene>
<dbReference type="VEuPathDB" id="FungiDB:CPSG_07328"/>
<dbReference type="OMA" id="PYYELRC"/>
<feature type="region of interest" description="Disordered" evidence="1">
    <location>
        <begin position="87"/>
        <end position="146"/>
    </location>
</feature>